<gene>
    <name evidence="4" type="ORF">NSCI0253_LOCUS18904</name>
</gene>
<feature type="chain" id="PRO_5030901517" evidence="3">
    <location>
        <begin position="17"/>
        <end position="561"/>
    </location>
</feature>
<keyword evidence="2" id="KW-0472">Membrane</keyword>
<protein>
    <submittedName>
        <fullName evidence="4">Uncharacterized protein</fullName>
    </submittedName>
</protein>
<evidence type="ECO:0000256" key="1">
    <source>
        <dbReference type="SAM" id="MobiDB-lite"/>
    </source>
</evidence>
<keyword evidence="2" id="KW-1133">Transmembrane helix</keyword>
<sequence>MSSAFGLGCCIRRTVALILFSRTLGSGFLEHGESNLTAEDIQNDIQKAMGAALGCGGEMGAAQLNTIEKDLRKMWLTLPKNENGRIERRMFRYLAHRYFMRTSSLMVRGFEPTRVVNRSHWGAADILSQRVPGYVESVLESADAKEKGFTLEDAVTLVATLQQLIFDAESTLLELLYLEHSIPVESLITFEKLAGVLEDYTVHWMMGGDEEGAAMLLADRNLIDNTFPHWSEIVHFLKGQISAFEFTGRWRRRHSNMLSRMYSFSDAHHIVNSITKTFASFWESECVEMKNQLIDIDVSRTGRVPISKFYAASLSAEWRFGESEQYLRELGALDETSAWLGRQVIISNYMQAVSNCVVSTPHYLVCCSNLCENILGDIEAAIGASEATHFEILSVVESLTAPISIDDDSEPKLVGALTSQLASIASNGKVKLHGRLFAQWLHYVFPNECPFPHKAGAVSTATPGEYGHEFIATDEEKKHHASASNSSKLPTTESAEWMSQWNPDEELMVDTVGNAFFTRTHQGLLFCAAFLLLVIVLVSVTRRFEQGRGAPHRNPDDRTEF</sequence>
<organism evidence="4">
    <name type="scientific">Noctiluca scintillans</name>
    <name type="common">Sea sparkle</name>
    <name type="synonym">Red tide dinoflagellate</name>
    <dbReference type="NCBI Taxonomy" id="2966"/>
    <lineage>
        <taxon>Eukaryota</taxon>
        <taxon>Sar</taxon>
        <taxon>Alveolata</taxon>
        <taxon>Dinophyceae</taxon>
        <taxon>Noctilucales</taxon>
        <taxon>Noctilucaceae</taxon>
        <taxon>Noctiluca</taxon>
    </lineage>
</organism>
<feature type="region of interest" description="Disordered" evidence="1">
    <location>
        <begin position="475"/>
        <end position="496"/>
    </location>
</feature>
<accession>A0A7S1F4Y1</accession>
<dbReference type="EMBL" id="HBFQ01026790">
    <property type="protein sequence ID" value="CAD8844554.1"/>
    <property type="molecule type" value="Transcribed_RNA"/>
</dbReference>
<proteinExistence type="predicted"/>
<evidence type="ECO:0000256" key="2">
    <source>
        <dbReference type="SAM" id="Phobius"/>
    </source>
</evidence>
<keyword evidence="2" id="KW-0812">Transmembrane</keyword>
<evidence type="ECO:0000256" key="3">
    <source>
        <dbReference type="SAM" id="SignalP"/>
    </source>
</evidence>
<evidence type="ECO:0000313" key="4">
    <source>
        <dbReference type="EMBL" id="CAD8844554.1"/>
    </source>
</evidence>
<feature type="signal peptide" evidence="3">
    <location>
        <begin position="1"/>
        <end position="16"/>
    </location>
</feature>
<feature type="transmembrane region" description="Helical" evidence="2">
    <location>
        <begin position="523"/>
        <end position="540"/>
    </location>
</feature>
<reference evidence="4" key="1">
    <citation type="submission" date="2021-01" db="EMBL/GenBank/DDBJ databases">
        <authorList>
            <person name="Corre E."/>
            <person name="Pelletier E."/>
            <person name="Niang G."/>
            <person name="Scheremetjew M."/>
            <person name="Finn R."/>
            <person name="Kale V."/>
            <person name="Holt S."/>
            <person name="Cochrane G."/>
            <person name="Meng A."/>
            <person name="Brown T."/>
            <person name="Cohen L."/>
        </authorList>
    </citation>
    <scope>NUCLEOTIDE SEQUENCE</scope>
</reference>
<dbReference type="AlphaFoldDB" id="A0A7S1F4Y1"/>
<keyword evidence="3" id="KW-0732">Signal</keyword>
<name>A0A7S1F4Y1_NOCSC</name>